<feature type="compositionally biased region" description="Basic and acidic residues" evidence="4">
    <location>
        <begin position="250"/>
        <end position="264"/>
    </location>
</feature>
<dbReference type="GO" id="GO:0016197">
    <property type="term" value="P:endosomal transport"/>
    <property type="evidence" value="ECO:0007669"/>
    <property type="project" value="TreeGrafter"/>
</dbReference>
<evidence type="ECO:0000256" key="2">
    <source>
        <dbReference type="ARBA" id="ARBA00019577"/>
    </source>
</evidence>
<dbReference type="PANTHER" id="PTHR13073:SF0">
    <property type="entry name" value="BIOGENESIS OF LYSOSOME-RELATED ORGANELLES COMPLEX 1 SUBUNIT 1"/>
    <property type="match status" value="1"/>
</dbReference>
<keyword evidence="3" id="KW-0175">Coiled coil</keyword>
<evidence type="ECO:0000256" key="1">
    <source>
        <dbReference type="ARBA" id="ARBA00007133"/>
    </source>
</evidence>
<organism evidence="5 6">
    <name type="scientific">Pleurostoma richardsiae</name>
    <dbReference type="NCBI Taxonomy" id="41990"/>
    <lineage>
        <taxon>Eukaryota</taxon>
        <taxon>Fungi</taxon>
        <taxon>Dikarya</taxon>
        <taxon>Ascomycota</taxon>
        <taxon>Pezizomycotina</taxon>
        <taxon>Sordariomycetes</taxon>
        <taxon>Sordariomycetidae</taxon>
        <taxon>Calosphaeriales</taxon>
        <taxon>Pleurostomataceae</taxon>
        <taxon>Pleurostoma</taxon>
    </lineage>
</organism>
<keyword evidence="6" id="KW-1185">Reference proteome</keyword>
<dbReference type="InterPro" id="IPR009395">
    <property type="entry name" value="BLOC1S1"/>
</dbReference>
<dbReference type="GO" id="GO:0031083">
    <property type="term" value="C:BLOC-1 complex"/>
    <property type="evidence" value="ECO:0007669"/>
    <property type="project" value="InterPro"/>
</dbReference>
<proteinExistence type="inferred from homology"/>
<feature type="compositionally biased region" description="Polar residues" evidence="4">
    <location>
        <begin position="315"/>
        <end position="325"/>
    </location>
</feature>
<evidence type="ECO:0000313" key="5">
    <source>
        <dbReference type="EMBL" id="KAJ9138695.1"/>
    </source>
</evidence>
<protein>
    <recommendedName>
        <fullName evidence="2">Biogenesis of lysosome-related organelles complex 1 subunit 1</fullName>
    </recommendedName>
</protein>
<dbReference type="PANTHER" id="PTHR13073">
    <property type="entry name" value="BLOC-1 COMPLEX SUBUNIT 1"/>
    <property type="match status" value="1"/>
</dbReference>
<feature type="compositionally biased region" description="Polar residues" evidence="4">
    <location>
        <begin position="332"/>
        <end position="348"/>
    </location>
</feature>
<evidence type="ECO:0000313" key="6">
    <source>
        <dbReference type="Proteomes" id="UP001174694"/>
    </source>
</evidence>
<feature type="region of interest" description="Disordered" evidence="4">
    <location>
        <begin position="1"/>
        <end position="127"/>
    </location>
</feature>
<feature type="compositionally biased region" description="Low complexity" evidence="4">
    <location>
        <begin position="94"/>
        <end position="114"/>
    </location>
</feature>
<dbReference type="Pfam" id="PF06320">
    <property type="entry name" value="GCN5L1"/>
    <property type="match status" value="1"/>
</dbReference>
<dbReference type="AlphaFoldDB" id="A0AA38VPN8"/>
<sequence length="348" mass="35350">MSSLSSSISPPHPSSPSVTATTVSSPTTATYAASSGTPAAGPSTATSSVSAPPAAVPLPGPGLAHHHHQHQQPQPPRPPQQQQQQQQLPRNAATPSSSTNNAMPPAAASSSSSSRIQPTLPSASGQRQVAEARAALVASIGNMLDRELRGRAAILHSNAAAIAKQERDVERAAAALRRENDRLGRAAADAARRVKETGNVQNWAEVLERDFLVLEETVRMVREGSSSSGGSCSWTGSEGSRSGSEAGGDGEGHRDGEGDVRMGDDGAAGDQRGGEEGPVTGDAKLKAAEQDGLSAAEPMDVDPAQVPLPEDDQSLTEAGSATSGTEPAPTGETVTLASTSTSMSSPLG</sequence>
<evidence type="ECO:0000256" key="3">
    <source>
        <dbReference type="SAM" id="Coils"/>
    </source>
</evidence>
<gene>
    <name evidence="5" type="ORF">NKR23_g8355</name>
</gene>
<feature type="coiled-coil region" evidence="3">
    <location>
        <begin position="162"/>
        <end position="193"/>
    </location>
</feature>
<name>A0AA38VPN8_9PEZI</name>
<comment type="similarity">
    <text evidence="1">Belongs to the BLOC1S1 family.</text>
</comment>
<reference evidence="5" key="1">
    <citation type="submission" date="2022-07" db="EMBL/GenBank/DDBJ databases">
        <title>Fungi with potential for degradation of polypropylene.</title>
        <authorList>
            <person name="Gostincar C."/>
        </authorList>
    </citation>
    <scope>NUCLEOTIDE SEQUENCE</scope>
    <source>
        <strain evidence="5">EXF-13308</strain>
    </source>
</reference>
<accession>A0AA38VPN8</accession>
<comment type="caution">
    <text evidence="5">The sequence shown here is derived from an EMBL/GenBank/DDBJ whole genome shotgun (WGS) entry which is preliminary data.</text>
</comment>
<evidence type="ECO:0000256" key="4">
    <source>
        <dbReference type="SAM" id="MobiDB-lite"/>
    </source>
</evidence>
<dbReference type="EMBL" id="JANBVO010000029">
    <property type="protein sequence ID" value="KAJ9138695.1"/>
    <property type="molecule type" value="Genomic_DNA"/>
</dbReference>
<feature type="compositionally biased region" description="Low complexity" evidence="4">
    <location>
        <begin position="1"/>
        <end position="53"/>
    </location>
</feature>
<feature type="region of interest" description="Disordered" evidence="4">
    <location>
        <begin position="222"/>
        <end position="348"/>
    </location>
</feature>
<dbReference type="Proteomes" id="UP001174694">
    <property type="component" value="Unassembled WGS sequence"/>
</dbReference>
<feature type="compositionally biased region" description="Polar residues" evidence="4">
    <location>
        <begin position="115"/>
        <end position="127"/>
    </location>
</feature>
<feature type="compositionally biased region" description="Low complexity" evidence="4">
    <location>
        <begin position="224"/>
        <end position="244"/>
    </location>
</feature>